<protein>
    <submittedName>
        <fullName evidence="1">Uncharacterized protein</fullName>
    </submittedName>
</protein>
<dbReference type="AlphaFoldDB" id="A0A2S9XL95"/>
<evidence type="ECO:0000313" key="2">
    <source>
        <dbReference type="Proteomes" id="UP000238823"/>
    </source>
</evidence>
<name>A0A2S9XL95_9BACT</name>
<accession>A0A2S9XL95</accession>
<proteinExistence type="predicted"/>
<comment type="caution">
    <text evidence="1">The sequence shown here is derived from an EMBL/GenBank/DDBJ whole genome shotgun (WGS) entry which is preliminary data.</text>
</comment>
<dbReference type="EMBL" id="PVNL01000147">
    <property type="protein sequence ID" value="PRP93654.1"/>
    <property type="molecule type" value="Genomic_DNA"/>
</dbReference>
<reference evidence="1 2" key="1">
    <citation type="submission" date="2018-03" db="EMBL/GenBank/DDBJ databases">
        <title>Draft Genome Sequences of the Obligatory Marine Myxobacteria Enhygromyxa salina SWB007.</title>
        <authorList>
            <person name="Poehlein A."/>
            <person name="Moghaddam J.A."/>
            <person name="Harms H."/>
            <person name="Alanjari M."/>
            <person name="Koenig G.M."/>
            <person name="Daniel R."/>
            <person name="Schaeberle T.F."/>
        </authorList>
    </citation>
    <scope>NUCLEOTIDE SEQUENCE [LARGE SCALE GENOMIC DNA]</scope>
    <source>
        <strain evidence="1 2">SWB007</strain>
    </source>
</reference>
<evidence type="ECO:0000313" key="1">
    <source>
        <dbReference type="EMBL" id="PRP93654.1"/>
    </source>
</evidence>
<sequence length="92" mass="10550">MPVTACWIIAVLLAPPTEEASTTDPSAIVIYHLQPEDLDQYIVLHPEGYSARRWHYHDPPRLVEVRRTFIRDMMHQAAGMLVTPLSRRTDQG</sequence>
<gene>
    <name evidence="1" type="ORF">ENSA7_80820</name>
</gene>
<dbReference type="Proteomes" id="UP000238823">
    <property type="component" value="Unassembled WGS sequence"/>
</dbReference>
<organism evidence="1 2">
    <name type="scientific">Enhygromyxa salina</name>
    <dbReference type="NCBI Taxonomy" id="215803"/>
    <lineage>
        <taxon>Bacteria</taxon>
        <taxon>Pseudomonadati</taxon>
        <taxon>Myxococcota</taxon>
        <taxon>Polyangia</taxon>
        <taxon>Nannocystales</taxon>
        <taxon>Nannocystaceae</taxon>
        <taxon>Enhygromyxa</taxon>
    </lineage>
</organism>